<reference evidence="1 2" key="1">
    <citation type="submission" date="2016-12" db="EMBL/GenBank/DDBJ databases">
        <authorList>
            <person name="Song W.-J."/>
            <person name="Kurnit D.M."/>
        </authorList>
    </citation>
    <scope>NUCLEOTIDE SEQUENCE [LARGE SCALE GENOMIC DNA]</scope>
    <source>
        <strain evidence="1 2">175</strain>
    </source>
</reference>
<dbReference type="AlphaFoldDB" id="A0A1Y6CZE5"/>
<dbReference type="STRING" id="1760988.SAMN02949497_1239"/>
<name>A0A1Y6CZE5_9GAMM</name>
<proteinExistence type="predicted"/>
<organism evidence="1 2">
    <name type="scientific">Methylomagnum ishizawai</name>
    <dbReference type="NCBI Taxonomy" id="1760988"/>
    <lineage>
        <taxon>Bacteria</taxon>
        <taxon>Pseudomonadati</taxon>
        <taxon>Pseudomonadota</taxon>
        <taxon>Gammaproteobacteria</taxon>
        <taxon>Methylococcales</taxon>
        <taxon>Methylococcaceae</taxon>
        <taxon>Methylomagnum</taxon>
    </lineage>
</organism>
<gene>
    <name evidence="1" type="ORF">SAMN02949497_1239</name>
</gene>
<protein>
    <submittedName>
        <fullName evidence="1">Uncharacterized protein</fullName>
    </submittedName>
</protein>
<dbReference type="Proteomes" id="UP000192923">
    <property type="component" value="Unassembled WGS sequence"/>
</dbReference>
<evidence type="ECO:0000313" key="2">
    <source>
        <dbReference type="Proteomes" id="UP000192923"/>
    </source>
</evidence>
<evidence type="ECO:0000313" key="1">
    <source>
        <dbReference type="EMBL" id="SMF93943.1"/>
    </source>
</evidence>
<accession>A0A1Y6CZE5</accession>
<sequence>MLPCLAYGCKIGELRSHKEVDPEEYIFIGKVVGYTSIDNAVCGFDNKCYKSYGMRVEIVQSFFLPNPKISQVDLYFFGLSAMCSRTNSNKFSEFNIKNNYIGEFIKIAARPLLSEPLSLTQSHQLKTNDPYSILLDGSDWVDAIIVPIDNEANSLSYRDHDFDYTLSSYTNKINFEVKFQIRKDLARLYKSTSEAEAKFILNRMANFTEFDRMFGDDFFIKLLKRYLHNQKTISDLDNKNKKAIFNEEHNTDN</sequence>
<dbReference type="EMBL" id="FXAM01000001">
    <property type="protein sequence ID" value="SMF93943.1"/>
    <property type="molecule type" value="Genomic_DNA"/>
</dbReference>
<keyword evidence="2" id="KW-1185">Reference proteome</keyword>